<evidence type="ECO:0000259" key="6">
    <source>
        <dbReference type="PROSITE" id="PS50103"/>
    </source>
</evidence>
<keyword evidence="8" id="KW-1185">Reference proteome</keyword>
<accession>A0AAD5XBQ7</accession>
<organism evidence="7 8">
    <name type="scientific">Physocladia obscura</name>
    <dbReference type="NCBI Taxonomy" id="109957"/>
    <lineage>
        <taxon>Eukaryota</taxon>
        <taxon>Fungi</taxon>
        <taxon>Fungi incertae sedis</taxon>
        <taxon>Chytridiomycota</taxon>
        <taxon>Chytridiomycota incertae sedis</taxon>
        <taxon>Chytridiomycetes</taxon>
        <taxon>Chytridiales</taxon>
        <taxon>Chytriomycetaceae</taxon>
        <taxon>Physocladia</taxon>
    </lineage>
</organism>
<keyword evidence="1 4" id="KW-0479">Metal-binding</keyword>
<evidence type="ECO:0000256" key="1">
    <source>
        <dbReference type="ARBA" id="ARBA00022723"/>
    </source>
</evidence>
<evidence type="ECO:0000256" key="2">
    <source>
        <dbReference type="ARBA" id="ARBA00022771"/>
    </source>
</evidence>
<protein>
    <submittedName>
        <fullName evidence="7">Nuclear fragile X mental retardation protein interacting protein 1</fullName>
    </submittedName>
</protein>
<dbReference type="Pfam" id="PF10453">
    <property type="entry name" value="NUFIP1"/>
    <property type="match status" value="1"/>
</dbReference>
<dbReference type="InterPro" id="IPR036855">
    <property type="entry name" value="Znf_CCCH_sf"/>
</dbReference>
<gene>
    <name evidence="7" type="primary">NUFIP1</name>
    <name evidence="7" type="ORF">HK100_008059</name>
</gene>
<dbReference type="Pfam" id="PF00642">
    <property type="entry name" value="zf-CCCH"/>
    <property type="match status" value="1"/>
</dbReference>
<feature type="zinc finger region" description="C3H1-type" evidence="4">
    <location>
        <begin position="166"/>
        <end position="193"/>
    </location>
</feature>
<keyword evidence="2 4" id="KW-0863">Zinc-finger</keyword>
<evidence type="ECO:0000256" key="3">
    <source>
        <dbReference type="ARBA" id="ARBA00022833"/>
    </source>
</evidence>
<evidence type="ECO:0000313" key="8">
    <source>
        <dbReference type="Proteomes" id="UP001211907"/>
    </source>
</evidence>
<dbReference type="GO" id="GO:0008270">
    <property type="term" value="F:zinc ion binding"/>
    <property type="evidence" value="ECO:0007669"/>
    <property type="project" value="UniProtKB-KW"/>
</dbReference>
<feature type="domain" description="C3H1-type" evidence="6">
    <location>
        <begin position="166"/>
        <end position="193"/>
    </location>
</feature>
<name>A0AAD5XBQ7_9FUNG</name>
<dbReference type="InterPro" id="IPR019496">
    <property type="entry name" value="NUFIP1_cons_dom"/>
</dbReference>
<evidence type="ECO:0000313" key="7">
    <source>
        <dbReference type="EMBL" id="KAJ3088360.1"/>
    </source>
</evidence>
<dbReference type="SMART" id="SM00356">
    <property type="entry name" value="ZnF_C3H1"/>
    <property type="match status" value="1"/>
</dbReference>
<feature type="region of interest" description="Disordered" evidence="5">
    <location>
        <begin position="128"/>
        <end position="164"/>
    </location>
</feature>
<proteinExistence type="predicted"/>
<dbReference type="Gene3D" id="2.30.30.1190">
    <property type="match status" value="1"/>
</dbReference>
<sequence length="226" mass="25642">MSDVVTKDTPYCPTCCLDFSSAADLRAHDRLKHASCNFCLFEGDRENLALHYETKHAGKAPPIKLKIQEDPTEIAAWIAERKKRFPTAENIQKKASQRKEMLESGMMVFGKNGSSMKRDRAIRKIDEGCGDKDSDILSEDDDGDDSDDDDDTRTQKSNSFASQQHKKRALPCKYFVRGKCKNGADCGFMHIKEAQLLKNDKPAFGDGKRRNLRNLVRVCLYIWILC</sequence>
<evidence type="ECO:0000256" key="5">
    <source>
        <dbReference type="SAM" id="MobiDB-lite"/>
    </source>
</evidence>
<reference evidence="7" key="1">
    <citation type="submission" date="2020-05" db="EMBL/GenBank/DDBJ databases">
        <title>Phylogenomic resolution of chytrid fungi.</title>
        <authorList>
            <person name="Stajich J.E."/>
            <person name="Amses K."/>
            <person name="Simmons R."/>
            <person name="Seto K."/>
            <person name="Myers J."/>
            <person name="Bonds A."/>
            <person name="Quandt C.A."/>
            <person name="Barry K."/>
            <person name="Liu P."/>
            <person name="Grigoriev I."/>
            <person name="Longcore J.E."/>
            <person name="James T.Y."/>
        </authorList>
    </citation>
    <scope>NUCLEOTIDE SEQUENCE</scope>
    <source>
        <strain evidence="7">JEL0513</strain>
    </source>
</reference>
<comment type="caution">
    <text evidence="7">The sequence shown here is derived from an EMBL/GenBank/DDBJ whole genome shotgun (WGS) entry which is preliminary data.</text>
</comment>
<keyword evidence="3 4" id="KW-0862">Zinc</keyword>
<dbReference type="InterPro" id="IPR000571">
    <property type="entry name" value="Znf_CCCH"/>
</dbReference>
<feature type="compositionally biased region" description="Acidic residues" evidence="5">
    <location>
        <begin position="136"/>
        <end position="151"/>
    </location>
</feature>
<dbReference type="Proteomes" id="UP001211907">
    <property type="component" value="Unassembled WGS sequence"/>
</dbReference>
<dbReference type="PROSITE" id="PS00028">
    <property type="entry name" value="ZINC_FINGER_C2H2_1"/>
    <property type="match status" value="1"/>
</dbReference>
<evidence type="ECO:0000256" key="4">
    <source>
        <dbReference type="PROSITE-ProRule" id="PRU00723"/>
    </source>
</evidence>
<dbReference type="InterPro" id="IPR013087">
    <property type="entry name" value="Znf_C2H2_type"/>
</dbReference>
<dbReference type="AlphaFoldDB" id="A0AAD5XBQ7"/>
<dbReference type="SUPFAM" id="SSF90229">
    <property type="entry name" value="CCCH zinc finger"/>
    <property type="match status" value="1"/>
</dbReference>
<dbReference type="EMBL" id="JADGJH010003867">
    <property type="protein sequence ID" value="KAJ3088360.1"/>
    <property type="molecule type" value="Genomic_DNA"/>
</dbReference>
<dbReference type="PROSITE" id="PS50103">
    <property type="entry name" value="ZF_C3H1"/>
    <property type="match status" value="1"/>
</dbReference>